<comment type="caution">
    <text evidence="1">The sequence shown here is derived from an EMBL/GenBank/DDBJ whole genome shotgun (WGS) entry which is preliminary data.</text>
</comment>
<protein>
    <submittedName>
        <fullName evidence="1">Uncharacterized protein</fullName>
    </submittedName>
</protein>
<dbReference type="Proteomes" id="UP000030392">
    <property type="component" value="Unassembled WGS sequence"/>
</dbReference>
<name>A0A0A2CAV3_PROMR</name>
<evidence type="ECO:0000313" key="1">
    <source>
        <dbReference type="EMBL" id="KGG21729.1"/>
    </source>
</evidence>
<dbReference type="EMBL" id="JNAX01000005">
    <property type="protein sequence ID" value="KGG21729.1"/>
    <property type="molecule type" value="Genomic_DNA"/>
</dbReference>
<sequence length="75" mass="8760">MSEGINSLPIKPVHPVSSNFMISLFRFDKLRGILITYGVDPLRIFALWNLQLINDTIFIILFEMLFFIEIFESSH</sequence>
<accession>A0A0A2CAV3</accession>
<gene>
    <name evidence="1" type="ORF">EV03_0468</name>
</gene>
<dbReference type="AlphaFoldDB" id="A0A0A2CAV3"/>
<proteinExistence type="predicted"/>
<organism evidence="1 2">
    <name type="scientific">Prochlorococcus marinus str. PAC1</name>
    <dbReference type="NCBI Taxonomy" id="59924"/>
    <lineage>
        <taxon>Bacteria</taxon>
        <taxon>Bacillati</taxon>
        <taxon>Cyanobacteriota</taxon>
        <taxon>Cyanophyceae</taxon>
        <taxon>Synechococcales</taxon>
        <taxon>Prochlorococcaceae</taxon>
        <taxon>Prochlorococcus</taxon>
    </lineage>
</organism>
<reference evidence="2" key="1">
    <citation type="journal article" date="2014" name="Sci. Data">
        <title>Genomes of diverse isolates of the marine cyanobacterium Prochlorococcus.</title>
        <authorList>
            <person name="Biller S."/>
            <person name="Berube P."/>
            <person name="Thompson J."/>
            <person name="Kelly L."/>
            <person name="Roggensack S."/>
            <person name="Awad L."/>
            <person name="Roache-Johnson K."/>
            <person name="Ding H."/>
            <person name="Giovannoni S.J."/>
            <person name="Moore L.R."/>
            <person name="Chisholm S.W."/>
        </authorList>
    </citation>
    <scope>NUCLEOTIDE SEQUENCE [LARGE SCALE GENOMIC DNA]</scope>
    <source>
        <strain evidence="2">PAC1</strain>
    </source>
</reference>
<evidence type="ECO:0000313" key="2">
    <source>
        <dbReference type="Proteomes" id="UP000030392"/>
    </source>
</evidence>